<keyword evidence="3" id="KW-1185">Reference proteome</keyword>
<name>A0A3S3QTF2_9FLAO</name>
<dbReference type="GO" id="GO:0042602">
    <property type="term" value="F:riboflavin reductase (NADPH) activity"/>
    <property type="evidence" value="ECO:0007669"/>
    <property type="project" value="TreeGrafter"/>
</dbReference>
<evidence type="ECO:0000313" key="3">
    <source>
        <dbReference type="Proteomes" id="UP000287527"/>
    </source>
</evidence>
<dbReference type="Proteomes" id="UP000287527">
    <property type="component" value="Unassembled WGS sequence"/>
</dbReference>
<feature type="domain" description="NAD(P)-binding" evidence="1">
    <location>
        <begin position="11"/>
        <end position="201"/>
    </location>
</feature>
<sequence>MKSNIKIAVIGGTGKSGKYLIKQLISQGFQLKALVRNPENFTIDNPLVEIVQGNAADYTTILDLIEGCDALISTLGLGIPASEKNIFSTATTNILRAMEQRNIKRYIVITGLNVDTPFDNKSPKTKFATDWMYTNYPLTTQDKQLEYSILTKSTIDWTLIRLPMIEQTDAECEIQVNMEDCPGDIISSTALALFLINQLSDNHYIQKSPFIANA</sequence>
<dbReference type="InterPro" id="IPR036291">
    <property type="entry name" value="NAD(P)-bd_dom_sf"/>
</dbReference>
<proteinExistence type="predicted"/>
<accession>A0A3S3QTF2</accession>
<dbReference type="PANTHER" id="PTHR43355:SF2">
    <property type="entry name" value="FLAVIN REDUCTASE (NADPH)"/>
    <property type="match status" value="1"/>
</dbReference>
<dbReference type="OrthoDB" id="9790734at2"/>
<organism evidence="2 3">
    <name type="scientific">Flavobacterium cerinum</name>
    <dbReference type="NCBI Taxonomy" id="2502784"/>
    <lineage>
        <taxon>Bacteria</taxon>
        <taxon>Pseudomonadati</taxon>
        <taxon>Bacteroidota</taxon>
        <taxon>Flavobacteriia</taxon>
        <taxon>Flavobacteriales</taxon>
        <taxon>Flavobacteriaceae</taxon>
        <taxon>Flavobacterium</taxon>
    </lineage>
</organism>
<reference evidence="2 3" key="1">
    <citation type="submission" date="2019-01" db="EMBL/GenBank/DDBJ databases">
        <title>Flavobacterium sp. nov.,isolated from freshwater.</title>
        <authorList>
            <person name="Zhang R."/>
            <person name="Du Z.-J."/>
        </authorList>
    </citation>
    <scope>NUCLEOTIDE SEQUENCE [LARGE SCALE GENOMIC DNA]</scope>
    <source>
        <strain evidence="2 3">1E403</strain>
    </source>
</reference>
<gene>
    <name evidence="2" type="ORF">EPI11_03510</name>
</gene>
<dbReference type="Gene3D" id="3.40.50.720">
    <property type="entry name" value="NAD(P)-binding Rossmann-like Domain"/>
    <property type="match status" value="1"/>
</dbReference>
<dbReference type="RefSeq" id="WP_128388575.1">
    <property type="nucleotide sequence ID" value="NZ_SBII01000002.1"/>
</dbReference>
<dbReference type="AlphaFoldDB" id="A0A3S3QTF2"/>
<dbReference type="InterPro" id="IPR016040">
    <property type="entry name" value="NAD(P)-bd_dom"/>
</dbReference>
<dbReference type="InterPro" id="IPR051606">
    <property type="entry name" value="Polyketide_Oxido-like"/>
</dbReference>
<evidence type="ECO:0000259" key="1">
    <source>
        <dbReference type="Pfam" id="PF13460"/>
    </source>
</evidence>
<evidence type="ECO:0000313" key="2">
    <source>
        <dbReference type="EMBL" id="RWX02297.1"/>
    </source>
</evidence>
<dbReference type="Pfam" id="PF13460">
    <property type="entry name" value="NAD_binding_10"/>
    <property type="match status" value="1"/>
</dbReference>
<dbReference type="SUPFAM" id="SSF51735">
    <property type="entry name" value="NAD(P)-binding Rossmann-fold domains"/>
    <property type="match status" value="1"/>
</dbReference>
<dbReference type="PANTHER" id="PTHR43355">
    <property type="entry name" value="FLAVIN REDUCTASE (NADPH)"/>
    <property type="match status" value="1"/>
</dbReference>
<dbReference type="EMBL" id="SBII01000002">
    <property type="protein sequence ID" value="RWX02297.1"/>
    <property type="molecule type" value="Genomic_DNA"/>
</dbReference>
<protein>
    <submittedName>
        <fullName evidence="2">NAD-dependent epimerase/dehydratase family protein</fullName>
    </submittedName>
</protein>
<dbReference type="GO" id="GO:0004074">
    <property type="term" value="F:biliverdin reductase [NAD(P)H] activity"/>
    <property type="evidence" value="ECO:0007669"/>
    <property type="project" value="TreeGrafter"/>
</dbReference>
<comment type="caution">
    <text evidence="2">The sequence shown here is derived from an EMBL/GenBank/DDBJ whole genome shotgun (WGS) entry which is preliminary data.</text>
</comment>